<name>A0A926IAL3_9FIRM</name>
<dbReference type="GO" id="GO:0032259">
    <property type="term" value="P:methylation"/>
    <property type="evidence" value="ECO:0007669"/>
    <property type="project" value="UniProtKB-KW"/>
</dbReference>
<dbReference type="InterPro" id="IPR052520">
    <property type="entry name" value="ATL_DNA_repair"/>
</dbReference>
<comment type="caution">
    <text evidence="8">The sequence shown here is derived from an EMBL/GenBank/DDBJ whole genome shotgun (WGS) entry which is preliminary data.</text>
</comment>
<evidence type="ECO:0000256" key="1">
    <source>
        <dbReference type="ARBA" id="ARBA00001286"/>
    </source>
</evidence>
<proteinExistence type="predicted"/>
<reference evidence="8" key="1">
    <citation type="submission" date="2020-08" db="EMBL/GenBank/DDBJ databases">
        <title>Genome public.</title>
        <authorList>
            <person name="Liu C."/>
            <person name="Sun Q."/>
        </authorList>
    </citation>
    <scope>NUCLEOTIDE SEQUENCE</scope>
    <source>
        <strain evidence="8">NSJ-54</strain>
    </source>
</reference>
<dbReference type="CDD" id="cd06445">
    <property type="entry name" value="ATase"/>
    <property type="match status" value="1"/>
</dbReference>
<dbReference type="Gene3D" id="1.10.10.10">
    <property type="entry name" value="Winged helix-like DNA-binding domain superfamily/Winged helix DNA-binding domain"/>
    <property type="match status" value="1"/>
</dbReference>
<keyword evidence="5" id="KW-0234">DNA repair</keyword>
<dbReference type="InterPro" id="IPR036217">
    <property type="entry name" value="MethylDNA_cys_MeTrfase_DNAb"/>
</dbReference>
<dbReference type="SUPFAM" id="SSF46767">
    <property type="entry name" value="Methylated DNA-protein cysteine methyltransferase, C-terminal domain"/>
    <property type="match status" value="1"/>
</dbReference>
<keyword evidence="9" id="KW-1185">Reference proteome</keyword>
<evidence type="ECO:0000256" key="2">
    <source>
        <dbReference type="ARBA" id="ARBA00022603"/>
    </source>
</evidence>
<dbReference type="PANTHER" id="PTHR42942:SF1">
    <property type="entry name" value="ALKYLTRANSFERASE-LIKE PROTEIN 1"/>
    <property type="match status" value="1"/>
</dbReference>
<organism evidence="8 9">
    <name type="scientific">Zongyangia hominis</name>
    <dbReference type="NCBI Taxonomy" id="2763677"/>
    <lineage>
        <taxon>Bacteria</taxon>
        <taxon>Bacillati</taxon>
        <taxon>Bacillota</taxon>
        <taxon>Clostridia</taxon>
        <taxon>Eubacteriales</taxon>
        <taxon>Oscillospiraceae</taxon>
        <taxon>Zongyangia</taxon>
    </lineage>
</organism>
<dbReference type="InterPro" id="IPR014048">
    <property type="entry name" value="MethylDNA_cys_MeTrfase_DNA-bd"/>
</dbReference>
<keyword evidence="4" id="KW-0227">DNA damage</keyword>
<dbReference type="EC" id="2.1.1.63" evidence="8"/>
<evidence type="ECO:0000313" key="9">
    <source>
        <dbReference type="Proteomes" id="UP000660861"/>
    </source>
</evidence>
<keyword evidence="2 8" id="KW-0489">Methyltransferase</keyword>
<evidence type="ECO:0000256" key="3">
    <source>
        <dbReference type="ARBA" id="ARBA00022679"/>
    </source>
</evidence>
<dbReference type="Pfam" id="PF01035">
    <property type="entry name" value="DNA_binding_1"/>
    <property type="match status" value="1"/>
</dbReference>
<dbReference type="InterPro" id="IPR036388">
    <property type="entry name" value="WH-like_DNA-bd_sf"/>
</dbReference>
<feature type="domain" description="Methylated-DNA-[protein]-cysteine S-methyltransferase DNA binding" evidence="7">
    <location>
        <begin position="3"/>
        <end position="79"/>
    </location>
</feature>
<dbReference type="PANTHER" id="PTHR42942">
    <property type="entry name" value="6-O-METHYLGUANINE DNA METHYLTRANSFERASE"/>
    <property type="match status" value="1"/>
</dbReference>
<dbReference type="PROSITE" id="PS00374">
    <property type="entry name" value="MGMT"/>
    <property type="match status" value="1"/>
</dbReference>
<comment type="catalytic activity">
    <reaction evidence="1">
        <text>a 4-O-methyl-thymidine in DNA + L-cysteinyl-[protein] = a thymidine in DNA + S-methyl-L-cysteinyl-[protein]</text>
        <dbReference type="Rhea" id="RHEA:53428"/>
        <dbReference type="Rhea" id="RHEA-COMP:10131"/>
        <dbReference type="Rhea" id="RHEA-COMP:10132"/>
        <dbReference type="Rhea" id="RHEA-COMP:13555"/>
        <dbReference type="Rhea" id="RHEA-COMP:13556"/>
        <dbReference type="ChEBI" id="CHEBI:29950"/>
        <dbReference type="ChEBI" id="CHEBI:82612"/>
        <dbReference type="ChEBI" id="CHEBI:137386"/>
        <dbReference type="ChEBI" id="CHEBI:137387"/>
        <dbReference type="EC" id="2.1.1.63"/>
    </reaction>
</comment>
<dbReference type="GO" id="GO:0003908">
    <property type="term" value="F:methylated-DNA-[protein]-cysteine S-methyltransferase activity"/>
    <property type="evidence" value="ECO:0007669"/>
    <property type="project" value="UniProtKB-EC"/>
</dbReference>
<comment type="catalytic activity">
    <reaction evidence="6">
        <text>a 6-O-methyl-2'-deoxyguanosine in DNA + L-cysteinyl-[protein] = S-methyl-L-cysteinyl-[protein] + a 2'-deoxyguanosine in DNA</text>
        <dbReference type="Rhea" id="RHEA:24000"/>
        <dbReference type="Rhea" id="RHEA-COMP:10131"/>
        <dbReference type="Rhea" id="RHEA-COMP:10132"/>
        <dbReference type="Rhea" id="RHEA-COMP:11367"/>
        <dbReference type="Rhea" id="RHEA-COMP:11368"/>
        <dbReference type="ChEBI" id="CHEBI:29950"/>
        <dbReference type="ChEBI" id="CHEBI:82612"/>
        <dbReference type="ChEBI" id="CHEBI:85445"/>
        <dbReference type="ChEBI" id="CHEBI:85448"/>
        <dbReference type="EC" id="2.1.1.63"/>
    </reaction>
</comment>
<evidence type="ECO:0000259" key="7">
    <source>
        <dbReference type="Pfam" id="PF01035"/>
    </source>
</evidence>
<keyword evidence="3 8" id="KW-0808">Transferase</keyword>
<dbReference type="Proteomes" id="UP000660861">
    <property type="component" value="Unassembled WGS sequence"/>
</dbReference>
<dbReference type="NCBIfam" id="TIGR00589">
    <property type="entry name" value="ogt"/>
    <property type="match status" value="1"/>
</dbReference>
<sequence>MAFIERVYNLVEEIPQGTVATYGQLAFLLGAPNRSRLVGRALSHAPEERNLPCHRVVNCQGRTAPHWIEQRRLLEEEGVGFRDNGCVNLKKYCWKPL</sequence>
<dbReference type="AlphaFoldDB" id="A0A926IAL3"/>
<accession>A0A926IAL3</accession>
<evidence type="ECO:0000256" key="6">
    <source>
        <dbReference type="ARBA" id="ARBA00049348"/>
    </source>
</evidence>
<evidence type="ECO:0000256" key="5">
    <source>
        <dbReference type="ARBA" id="ARBA00023204"/>
    </source>
</evidence>
<evidence type="ECO:0000256" key="4">
    <source>
        <dbReference type="ARBA" id="ARBA00022763"/>
    </source>
</evidence>
<evidence type="ECO:0000313" key="8">
    <source>
        <dbReference type="EMBL" id="MBC8569235.1"/>
    </source>
</evidence>
<dbReference type="GO" id="GO:0006281">
    <property type="term" value="P:DNA repair"/>
    <property type="evidence" value="ECO:0007669"/>
    <property type="project" value="UniProtKB-KW"/>
</dbReference>
<dbReference type="EMBL" id="JACRTC010000001">
    <property type="protein sequence ID" value="MBC8569235.1"/>
    <property type="molecule type" value="Genomic_DNA"/>
</dbReference>
<protein>
    <submittedName>
        <fullName evidence="8">Methylated-DNA--[protein]-cysteine S-methyltransferase</fullName>
        <ecNumber evidence="8">2.1.1.63</ecNumber>
    </submittedName>
</protein>
<dbReference type="InterPro" id="IPR001497">
    <property type="entry name" value="MethylDNA_cys_MeTrfase_AS"/>
</dbReference>
<gene>
    <name evidence="8" type="ORF">H8709_00125</name>
</gene>